<dbReference type="Proteomes" id="UP000053263">
    <property type="component" value="Unassembled WGS sequence"/>
</dbReference>
<feature type="compositionally biased region" description="Polar residues" evidence="1">
    <location>
        <begin position="1"/>
        <end position="12"/>
    </location>
</feature>
<gene>
    <name evidence="2" type="ORF">PLICRDRAFT_95627</name>
</gene>
<reference evidence="2 3" key="1">
    <citation type="submission" date="2014-06" db="EMBL/GenBank/DDBJ databases">
        <title>Evolutionary Origins and Diversification of the Mycorrhizal Mutualists.</title>
        <authorList>
            <consortium name="DOE Joint Genome Institute"/>
            <consortium name="Mycorrhizal Genomics Consortium"/>
            <person name="Kohler A."/>
            <person name="Kuo A."/>
            <person name="Nagy L.G."/>
            <person name="Floudas D."/>
            <person name="Copeland A."/>
            <person name="Barry K.W."/>
            <person name="Cichocki N."/>
            <person name="Veneault-Fourrey C."/>
            <person name="LaButti K."/>
            <person name="Lindquist E.A."/>
            <person name="Lipzen A."/>
            <person name="Lundell T."/>
            <person name="Morin E."/>
            <person name="Murat C."/>
            <person name="Riley R."/>
            <person name="Ohm R."/>
            <person name="Sun H."/>
            <person name="Tunlid A."/>
            <person name="Henrissat B."/>
            <person name="Grigoriev I.V."/>
            <person name="Hibbett D.S."/>
            <person name="Martin F."/>
        </authorList>
    </citation>
    <scope>NUCLEOTIDE SEQUENCE [LARGE SCALE GENOMIC DNA]</scope>
    <source>
        <strain evidence="2 3">FD-325 SS-3</strain>
    </source>
</reference>
<evidence type="ECO:0000313" key="3">
    <source>
        <dbReference type="Proteomes" id="UP000053263"/>
    </source>
</evidence>
<accession>A0A0C9T3P1</accession>
<evidence type="ECO:0000313" key="2">
    <source>
        <dbReference type="EMBL" id="KII83944.1"/>
    </source>
</evidence>
<keyword evidence="3" id="KW-1185">Reference proteome</keyword>
<proteinExistence type="predicted"/>
<protein>
    <submittedName>
        <fullName evidence="2">Uncharacterized protein</fullName>
    </submittedName>
</protein>
<dbReference type="AlphaFoldDB" id="A0A0C9T3P1"/>
<dbReference type="EMBL" id="KN832573">
    <property type="protein sequence ID" value="KII83944.1"/>
    <property type="molecule type" value="Genomic_DNA"/>
</dbReference>
<dbReference type="HOGENOM" id="CLU_1587195_0_0_1"/>
<sequence>MPHDTNNAQQSGRGSGARHKNCSGACPPTTPTIRTTRSFLRRHLECRGNAFTLDTAKGARHTGFASAQRFHLLNGCLLLEARLGETRGLNSDLRAAKYTISPSWSRVITPGLRQVRVPVVLALFDSMQDAMKGKSNNLVVNVYRGYNVVIQIDDEVRDVKTPRAQRKR</sequence>
<organism evidence="2 3">
    <name type="scientific">Plicaturopsis crispa FD-325 SS-3</name>
    <dbReference type="NCBI Taxonomy" id="944288"/>
    <lineage>
        <taxon>Eukaryota</taxon>
        <taxon>Fungi</taxon>
        <taxon>Dikarya</taxon>
        <taxon>Basidiomycota</taxon>
        <taxon>Agaricomycotina</taxon>
        <taxon>Agaricomycetes</taxon>
        <taxon>Agaricomycetidae</taxon>
        <taxon>Amylocorticiales</taxon>
        <taxon>Amylocorticiaceae</taxon>
        <taxon>Plicatura</taxon>
        <taxon>Plicaturopsis crispa</taxon>
    </lineage>
</organism>
<name>A0A0C9T3P1_PLICR</name>
<evidence type="ECO:0000256" key="1">
    <source>
        <dbReference type="SAM" id="MobiDB-lite"/>
    </source>
</evidence>
<feature type="region of interest" description="Disordered" evidence="1">
    <location>
        <begin position="1"/>
        <end position="29"/>
    </location>
</feature>